<dbReference type="PANTHER" id="PTHR36443:SF1">
    <property type="entry name" value="BSR5223 PROTEIN"/>
    <property type="match status" value="1"/>
</dbReference>
<evidence type="ECO:0000256" key="1">
    <source>
        <dbReference type="SAM" id="Phobius"/>
    </source>
</evidence>
<keyword evidence="1" id="KW-0812">Transmembrane</keyword>
<dbReference type="PANTHER" id="PTHR36443">
    <property type="entry name" value="BSR5223 PROTEIN"/>
    <property type="match status" value="1"/>
</dbReference>
<keyword evidence="1" id="KW-1133">Transmembrane helix</keyword>
<proteinExistence type="predicted"/>
<gene>
    <name evidence="2" type="ORF">NP596_06625</name>
</gene>
<organism evidence="2 3">
    <name type="scientific">Methylomonas rivi</name>
    <dbReference type="NCBI Taxonomy" id="2952226"/>
    <lineage>
        <taxon>Bacteria</taxon>
        <taxon>Pseudomonadati</taxon>
        <taxon>Pseudomonadota</taxon>
        <taxon>Gammaproteobacteria</taxon>
        <taxon>Methylococcales</taxon>
        <taxon>Methylococcaceae</taxon>
        <taxon>Methylomonas</taxon>
    </lineage>
</organism>
<dbReference type="EMBL" id="JANIBK010000023">
    <property type="protein sequence ID" value="MCQ8128129.1"/>
    <property type="molecule type" value="Genomic_DNA"/>
</dbReference>
<dbReference type="InterPro" id="IPR021320">
    <property type="entry name" value="DUF2905"/>
</dbReference>
<feature type="transmembrane region" description="Helical" evidence="1">
    <location>
        <begin position="46"/>
        <end position="69"/>
    </location>
</feature>
<accession>A0ABT1U2R5</accession>
<reference evidence="2 3" key="1">
    <citation type="submission" date="2022-07" db="EMBL/GenBank/DDBJ databases">
        <title>Methylomonas rivi sp. nov., Methylomonas rosea sp. nov., Methylomonas aureus sp. nov. and Methylomonas subterranea sp. nov., four novel methanotrophs isolated from a freshwater creek and the deep terrestrial subsurface.</title>
        <authorList>
            <person name="Abin C."/>
            <person name="Sankaranarayanan K."/>
            <person name="Garner C."/>
            <person name="Sindelar R."/>
            <person name="Kotary K."/>
            <person name="Garner R."/>
            <person name="Barclay S."/>
            <person name="Lawson P."/>
            <person name="Krumholz L."/>
        </authorList>
    </citation>
    <scope>NUCLEOTIDE SEQUENCE [LARGE SCALE GENOMIC DNA]</scope>
    <source>
        <strain evidence="2 3">WSC-6</strain>
    </source>
</reference>
<sequence>MDAGKLLITAGLAIAALGLVLKYASWIMNWFGKLPGDIDIENANSRIFIPITSMIVISLLLTIIANLWFRK</sequence>
<evidence type="ECO:0000313" key="2">
    <source>
        <dbReference type="EMBL" id="MCQ8128129.1"/>
    </source>
</evidence>
<dbReference type="RefSeq" id="WP_256614501.1">
    <property type="nucleotide sequence ID" value="NZ_JANIBK010000023.1"/>
</dbReference>
<name>A0ABT1U2R5_9GAMM</name>
<dbReference type="Proteomes" id="UP001524586">
    <property type="component" value="Unassembled WGS sequence"/>
</dbReference>
<dbReference type="Pfam" id="PF11146">
    <property type="entry name" value="DUF2905"/>
    <property type="match status" value="1"/>
</dbReference>
<evidence type="ECO:0000313" key="3">
    <source>
        <dbReference type="Proteomes" id="UP001524586"/>
    </source>
</evidence>
<comment type="caution">
    <text evidence="2">The sequence shown here is derived from an EMBL/GenBank/DDBJ whole genome shotgun (WGS) entry which is preliminary data.</text>
</comment>
<keyword evidence="3" id="KW-1185">Reference proteome</keyword>
<protein>
    <submittedName>
        <fullName evidence="2">DUF2905 domain-containing protein</fullName>
    </submittedName>
</protein>
<keyword evidence="1" id="KW-0472">Membrane</keyword>